<feature type="binding site" evidence="15">
    <location>
        <position position="279"/>
    </location>
    <ligand>
        <name>Mg(2+)</name>
        <dbReference type="ChEBI" id="CHEBI:18420"/>
        <label>2</label>
    </ligand>
</feature>
<evidence type="ECO:0000256" key="4">
    <source>
        <dbReference type="ARBA" id="ARBA00012216"/>
    </source>
</evidence>
<feature type="active site" evidence="14">
    <location>
        <position position="288"/>
    </location>
</feature>
<dbReference type="UniPathway" id="UPA00219"/>
<feature type="binding site" evidence="15">
    <location>
        <position position="277"/>
    </location>
    <ligand>
        <name>Mg(2+)</name>
        <dbReference type="ChEBI" id="CHEBI:18420"/>
        <label>1</label>
    </ligand>
</feature>
<evidence type="ECO:0000259" key="17">
    <source>
        <dbReference type="PROSITE" id="PS50975"/>
    </source>
</evidence>
<comment type="similarity">
    <text evidence="3 13">Belongs to the D-alanine--D-alanine ligase family.</text>
</comment>
<dbReference type="NCBIfam" id="NF002378">
    <property type="entry name" value="PRK01372.1"/>
    <property type="match status" value="1"/>
</dbReference>
<dbReference type="PANTHER" id="PTHR23132">
    <property type="entry name" value="D-ALANINE--D-ALANINE LIGASE"/>
    <property type="match status" value="1"/>
</dbReference>
<keyword evidence="5 13" id="KW-0963">Cytoplasm</keyword>
<evidence type="ECO:0000256" key="8">
    <source>
        <dbReference type="ARBA" id="ARBA00022840"/>
    </source>
</evidence>
<dbReference type="GO" id="GO:0046872">
    <property type="term" value="F:metal ion binding"/>
    <property type="evidence" value="ECO:0007669"/>
    <property type="project" value="UniProtKB-KW"/>
</dbReference>
<dbReference type="NCBIfam" id="TIGR01205">
    <property type="entry name" value="D_ala_D_alaTIGR"/>
    <property type="match status" value="1"/>
</dbReference>
<dbReference type="GO" id="GO:0008716">
    <property type="term" value="F:D-alanine-D-alanine ligase activity"/>
    <property type="evidence" value="ECO:0007669"/>
    <property type="project" value="UniProtKB-UniRule"/>
</dbReference>
<evidence type="ECO:0000256" key="1">
    <source>
        <dbReference type="ARBA" id="ARBA00001936"/>
    </source>
</evidence>
<feature type="domain" description="ATP-grasp" evidence="17">
    <location>
        <begin position="108"/>
        <end position="310"/>
    </location>
</feature>
<dbReference type="PROSITE" id="PS50975">
    <property type="entry name" value="ATP_GRASP"/>
    <property type="match status" value="1"/>
</dbReference>
<comment type="cofactor">
    <cofactor evidence="1">
        <name>Mn(2+)</name>
        <dbReference type="ChEBI" id="CHEBI:29035"/>
    </cofactor>
</comment>
<evidence type="ECO:0000256" key="5">
    <source>
        <dbReference type="ARBA" id="ARBA00022490"/>
    </source>
</evidence>
<evidence type="ECO:0000256" key="13">
    <source>
        <dbReference type="HAMAP-Rule" id="MF_00047"/>
    </source>
</evidence>
<comment type="cofactor">
    <cofactor evidence="15">
        <name>Mg(2+)</name>
        <dbReference type="ChEBI" id="CHEBI:18420"/>
    </cofactor>
    <cofactor evidence="15">
        <name>Mn(2+)</name>
        <dbReference type="ChEBI" id="CHEBI:29035"/>
    </cofactor>
    <text evidence="15">Binds 2 magnesium or manganese ions per subunit.</text>
</comment>
<dbReference type="Pfam" id="PF07478">
    <property type="entry name" value="Dala_Dala_lig_C"/>
    <property type="match status" value="1"/>
</dbReference>
<dbReference type="InterPro" id="IPR016185">
    <property type="entry name" value="PreATP-grasp_dom_sf"/>
</dbReference>
<evidence type="ECO:0000313" key="18">
    <source>
        <dbReference type="EMBL" id="MBC8208454.1"/>
    </source>
</evidence>
<dbReference type="InterPro" id="IPR005905">
    <property type="entry name" value="D_ala_D_ala"/>
</dbReference>
<evidence type="ECO:0000256" key="16">
    <source>
        <dbReference type="PROSITE-ProRule" id="PRU00409"/>
    </source>
</evidence>
<dbReference type="Gene3D" id="3.30.470.20">
    <property type="entry name" value="ATP-grasp fold, B domain"/>
    <property type="match status" value="1"/>
</dbReference>
<accession>A0A8J6N817</accession>
<dbReference type="GO" id="GO:0071555">
    <property type="term" value="P:cell wall organization"/>
    <property type="evidence" value="ECO:0007669"/>
    <property type="project" value="UniProtKB-KW"/>
</dbReference>
<dbReference type="InterPro" id="IPR000291">
    <property type="entry name" value="D-Ala_lig_Van_CS"/>
</dbReference>
<dbReference type="GO" id="GO:0005737">
    <property type="term" value="C:cytoplasm"/>
    <property type="evidence" value="ECO:0007669"/>
    <property type="project" value="UniProtKB-SubCell"/>
</dbReference>
<dbReference type="InterPro" id="IPR011127">
    <property type="entry name" value="Dala_Dala_lig_N"/>
</dbReference>
<dbReference type="Proteomes" id="UP000599024">
    <property type="component" value="Unassembled WGS sequence"/>
</dbReference>
<comment type="function">
    <text evidence="13">Cell wall formation.</text>
</comment>
<feature type="binding site" evidence="15">
    <location>
        <position position="264"/>
    </location>
    <ligand>
        <name>Mg(2+)</name>
        <dbReference type="ChEBI" id="CHEBI:18420"/>
        <label>1</label>
    </ligand>
</feature>
<dbReference type="SMART" id="SM01209">
    <property type="entry name" value="GARS_A"/>
    <property type="match status" value="1"/>
</dbReference>
<evidence type="ECO:0000256" key="15">
    <source>
        <dbReference type="PIRSR" id="PIRSR039102-3"/>
    </source>
</evidence>
<evidence type="ECO:0000256" key="9">
    <source>
        <dbReference type="ARBA" id="ARBA00022960"/>
    </source>
</evidence>
<feature type="active site" evidence="14">
    <location>
        <position position="152"/>
    </location>
</feature>
<dbReference type="Gene3D" id="3.40.50.20">
    <property type="match status" value="1"/>
</dbReference>
<evidence type="ECO:0000256" key="14">
    <source>
        <dbReference type="PIRSR" id="PIRSR039102-1"/>
    </source>
</evidence>
<evidence type="ECO:0000256" key="11">
    <source>
        <dbReference type="ARBA" id="ARBA00023316"/>
    </source>
</evidence>
<evidence type="ECO:0000256" key="10">
    <source>
        <dbReference type="ARBA" id="ARBA00022984"/>
    </source>
</evidence>
<dbReference type="EMBL" id="JACNLK010000040">
    <property type="protein sequence ID" value="MBC8208454.1"/>
    <property type="molecule type" value="Genomic_DNA"/>
</dbReference>
<keyword evidence="7 16" id="KW-0547">Nucleotide-binding</keyword>
<comment type="catalytic activity">
    <reaction evidence="12 13">
        <text>2 D-alanine + ATP = D-alanyl-D-alanine + ADP + phosphate + H(+)</text>
        <dbReference type="Rhea" id="RHEA:11224"/>
        <dbReference type="ChEBI" id="CHEBI:15378"/>
        <dbReference type="ChEBI" id="CHEBI:30616"/>
        <dbReference type="ChEBI" id="CHEBI:43474"/>
        <dbReference type="ChEBI" id="CHEBI:57416"/>
        <dbReference type="ChEBI" id="CHEBI:57822"/>
        <dbReference type="ChEBI" id="CHEBI:456216"/>
        <dbReference type="EC" id="6.3.2.4"/>
    </reaction>
</comment>
<dbReference type="AlphaFoldDB" id="A0A8J6N817"/>
<keyword evidence="8 16" id="KW-0067">ATP-binding</keyword>
<evidence type="ECO:0000256" key="7">
    <source>
        <dbReference type="ARBA" id="ARBA00022741"/>
    </source>
</evidence>
<keyword evidence="10 13" id="KW-0573">Peptidoglycan synthesis</keyword>
<dbReference type="InterPro" id="IPR011095">
    <property type="entry name" value="Dala_Dala_lig_C"/>
</dbReference>
<feature type="binding site" evidence="15">
    <location>
        <position position="277"/>
    </location>
    <ligand>
        <name>Mg(2+)</name>
        <dbReference type="ChEBI" id="CHEBI:18420"/>
        <label>2</label>
    </ligand>
</feature>
<keyword evidence="15" id="KW-0464">Manganese</keyword>
<sequence>MAADRNSKTVVALLAGGRSGEREVSLKGAAGVEQALDPDRFEIRRYDPATDLARLAADAQGIDVAFILLHGRFGEDGTVQGFLDLLGIPYQGAGVLGSAMAMDKHVAKSLYRLHGLPVADWDLVQPGDDLGYEEMAGRLGLPLVVKPVREGSSLGMSIAHTVQELEAGVDLAFGHDSRVMVEAFIRGREITSGVIGNEELSALPLVEIIPGKEFAFFDYTAKYQPGASTEICPAPVSDDVTRQIQEYGLAAHRALELRGYSRTDMIMAEDGAIYLLETNTIPGMTPTSLLPQAAAAYGLDFSALLERLLELAQE</sequence>
<evidence type="ECO:0000256" key="12">
    <source>
        <dbReference type="ARBA" id="ARBA00047614"/>
    </source>
</evidence>
<evidence type="ECO:0000256" key="3">
    <source>
        <dbReference type="ARBA" id="ARBA00010871"/>
    </source>
</evidence>
<dbReference type="SUPFAM" id="SSF52440">
    <property type="entry name" value="PreATP-grasp domain"/>
    <property type="match status" value="1"/>
</dbReference>
<evidence type="ECO:0000313" key="19">
    <source>
        <dbReference type="Proteomes" id="UP000599024"/>
    </source>
</evidence>
<dbReference type="PROSITE" id="PS00843">
    <property type="entry name" value="DALA_DALA_LIGASE_1"/>
    <property type="match status" value="1"/>
</dbReference>
<comment type="pathway">
    <text evidence="13">Cell wall biogenesis; peptidoglycan biosynthesis.</text>
</comment>
<feature type="active site" evidence="14">
    <location>
        <position position="21"/>
    </location>
</feature>
<evidence type="ECO:0000256" key="2">
    <source>
        <dbReference type="ARBA" id="ARBA00004496"/>
    </source>
</evidence>
<keyword evidence="9 13" id="KW-0133">Cell shape</keyword>
<keyword evidence="11 13" id="KW-0961">Cell wall biogenesis/degradation</keyword>
<keyword evidence="15" id="KW-0460">Magnesium</keyword>
<reference evidence="18 19" key="1">
    <citation type="submission" date="2020-08" db="EMBL/GenBank/DDBJ databases">
        <title>Bridging the membrane lipid divide: bacteria of the FCB group superphylum have the potential to synthesize archaeal ether lipids.</title>
        <authorList>
            <person name="Villanueva L."/>
            <person name="Von Meijenfeldt F.A.B."/>
            <person name="Westbye A.B."/>
            <person name="Yadav S."/>
            <person name="Hopmans E.C."/>
            <person name="Dutilh B.E."/>
            <person name="Sinninghe Damste J.S."/>
        </authorList>
    </citation>
    <scope>NUCLEOTIDE SEQUENCE [LARGE SCALE GENOMIC DNA]</scope>
    <source>
        <strain evidence="18">NIOZ-UU81</strain>
    </source>
</reference>
<dbReference type="PANTHER" id="PTHR23132:SF23">
    <property type="entry name" value="D-ALANINE--D-ALANINE LIGASE B"/>
    <property type="match status" value="1"/>
</dbReference>
<dbReference type="HAMAP" id="MF_00047">
    <property type="entry name" value="Dala_Dala_lig"/>
    <property type="match status" value="1"/>
</dbReference>
<dbReference type="EC" id="6.3.2.4" evidence="4 13"/>
<organism evidence="18 19">
    <name type="scientific">Candidatus Desulfatifera sulfidica</name>
    <dbReference type="NCBI Taxonomy" id="2841691"/>
    <lineage>
        <taxon>Bacteria</taxon>
        <taxon>Pseudomonadati</taxon>
        <taxon>Thermodesulfobacteriota</taxon>
        <taxon>Desulfobulbia</taxon>
        <taxon>Desulfobulbales</taxon>
        <taxon>Desulfobulbaceae</taxon>
        <taxon>Candidatus Desulfatifera</taxon>
    </lineage>
</organism>
<dbReference type="GO" id="GO:0005524">
    <property type="term" value="F:ATP binding"/>
    <property type="evidence" value="ECO:0007669"/>
    <property type="project" value="UniProtKB-UniRule"/>
</dbReference>
<dbReference type="PROSITE" id="PS00844">
    <property type="entry name" value="DALA_DALA_LIGASE_2"/>
    <property type="match status" value="1"/>
</dbReference>
<dbReference type="Pfam" id="PF01820">
    <property type="entry name" value="Dala_Dala_lig_N"/>
    <property type="match status" value="1"/>
</dbReference>
<comment type="subcellular location">
    <subcellularLocation>
        <location evidence="2 13">Cytoplasm</location>
    </subcellularLocation>
</comment>
<dbReference type="Gene3D" id="3.30.1490.20">
    <property type="entry name" value="ATP-grasp fold, A domain"/>
    <property type="match status" value="1"/>
</dbReference>
<dbReference type="InterPro" id="IPR011761">
    <property type="entry name" value="ATP-grasp"/>
</dbReference>
<dbReference type="NCBIfam" id="NF002528">
    <property type="entry name" value="PRK01966.1-4"/>
    <property type="match status" value="1"/>
</dbReference>
<protein>
    <recommendedName>
        <fullName evidence="4 13">D-alanine--D-alanine ligase</fullName>
        <ecNumber evidence="4 13">6.3.2.4</ecNumber>
    </recommendedName>
    <alternativeName>
        <fullName evidence="13">D-Ala-D-Ala ligase</fullName>
    </alternativeName>
    <alternativeName>
        <fullName evidence="13">D-alanylalanine synthetase</fullName>
    </alternativeName>
</protein>
<keyword evidence="6 13" id="KW-0436">Ligase</keyword>
<proteinExistence type="inferred from homology"/>
<dbReference type="InterPro" id="IPR013815">
    <property type="entry name" value="ATP_grasp_subdomain_1"/>
</dbReference>
<dbReference type="SUPFAM" id="SSF56059">
    <property type="entry name" value="Glutathione synthetase ATP-binding domain-like"/>
    <property type="match status" value="1"/>
</dbReference>
<dbReference type="GO" id="GO:0008360">
    <property type="term" value="P:regulation of cell shape"/>
    <property type="evidence" value="ECO:0007669"/>
    <property type="project" value="UniProtKB-KW"/>
</dbReference>
<name>A0A8J6N817_9BACT</name>
<evidence type="ECO:0000256" key="6">
    <source>
        <dbReference type="ARBA" id="ARBA00022598"/>
    </source>
</evidence>
<dbReference type="PIRSF" id="PIRSF039102">
    <property type="entry name" value="Ddl/VanB"/>
    <property type="match status" value="1"/>
</dbReference>
<gene>
    <name evidence="13" type="primary">ddl</name>
    <name evidence="18" type="ORF">H8E79_04735</name>
</gene>
<keyword evidence="15" id="KW-0479">Metal-binding</keyword>
<comment type="caution">
    <text evidence="18">The sequence shown here is derived from an EMBL/GenBank/DDBJ whole genome shotgun (WGS) entry which is preliminary data.</text>
</comment>
<dbReference type="GO" id="GO:0009252">
    <property type="term" value="P:peptidoglycan biosynthetic process"/>
    <property type="evidence" value="ECO:0007669"/>
    <property type="project" value="UniProtKB-UniRule"/>
</dbReference>